<dbReference type="InterPro" id="IPR050765">
    <property type="entry name" value="Riboflavin_Biosynth_HTPR"/>
</dbReference>
<reference evidence="16 17" key="1">
    <citation type="submission" date="2023-02" db="EMBL/GenBank/DDBJ databases">
        <title>Genome sequence of Lacticaseibacillus sp. KACC 23028.</title>
        <authorList>
            <person name="Kim S."/>
            <person name="Heo J."/>
            <person name="Kwon S.-W."/>
        </authorList>
    </citation>
    <scope>NUCLEOTIDE SEQUENCE [LARGE SCALE GENOMIC DNA]</scope>
    <source>
        <strain evidence="16 17">KACC 23028</strain>
    </source>
</reference>
<accession>A0ABY7WUV0</accession>
<keyword evidence="10 14" id="KW-0560">Oxidoreductase</keyword>
<comment type="catalytic activity">
    <reaction evidence="13 14">
        <text>2,5-diamino-6-hydroxy-4-(5-phosphoribosylamino)-pyrimidine + H2O + H(+) = 5-amino-6-(5-phospho-D-ribosylamino)uracil + NH4(+)</text>
        <dbReference type="Rhea" id="RHEA:21868"/>
        <dbReference type="ChEBI" id="CHEBI:15377"/>
        <dbReference type="ChEBI" id="CHEBI:15378"/>
        <dbReference type="ChEBI" id="CHEBI:28938"/>
        <dbReference type="ChEBI" id="CHEBI:58453"/>
        <dbReference type="ChEBI" id="CHEBI:58614"/>
        <dbReference type="EC" id="3.5.4.26"/>
    </reaction>
</comment>
<dbReference type="SUPFAM" id="SSF53597">
    <property type="entry name" value="Dihydrofolate reductase-like"/>
    <property type="match status" value="1"/>
</dbReference>
<comment type="pathway">
    <text evidence="3 14">Cofactor biosynthesis; riboflavin biosynthesis; 5-amino-6-(D-ribitylamino)uracil from GTP: step 3/4.</text>
</comment>
<sequence length="347" mass="37424">MTDLDFMQLALKAARRGIGHTWTNPVVGAVIVRDGQCIATGYHHRYGKDHAEVNALKQLPDIAMARGATMYVTLEPCSHFGKTPPCARRLVEVGIQRVVIGQEDRNPLVHGKGIAILRDAGIQVDVLGTTGELNAAYNFFYTHQRPLVTAKYAMSLDGKINAAGNTRTQLTGDAAVADAMTLRRNNQAILVGENTVMVDNLLLTVREPAPDFAPIRIVLVGDADKLSQQLRLFHDHGPIWLLSRHATSREWPANVTVKVDAQWSVAGIVDALQAAGIQSLLVEGGSHVHAQFFAAGLVDAVQVYVAPVVLGGTALPAVSGIVSQAMQSYQLSGVTQLGQDCKLTYRR</sequence>
<evidence type="ECO:0000256" key="3">
    <source>
        <dbReference type="ARBA" id="ARBA00004910"/>
    </source>
</evidence>
<evidence type="ECO:0000256" key="14">
    <source>
        <dbReference type="PIRNR" id="PIRNR006769"/>
    </source>
</evidence>
<keyword evidence="14 16" id="KW-0378">Hydrolase</keyword>
<keyword evidence="6 14" id="KW-0686">Riboflavin biosynthesis</keyword>
<dbReference type="EC" id="1.1.1.193" evidence="14"/>
<proteinExistence type="inferred from homology"/>
<protein>
    <recommendedName>
        <fullName evidence="14">Riboflavin biosynthesis protein RibD</fullName>
    </recommendedName>
    <domain>
        <recommendedName>
            <fullName evidence="14">Diaminohydroxyphosphoribosylaminopyrimidine deaminase</fullName>
            <shortName evidence="14">DRAP deaminase</shortName>
            <ecNumber evidence="14">3.5.4.26</ecNumber>
        </recommendedName>
        <alternativeName>
            <fullName evidence="14">Riboflavin-specific deaminase</fullName>
        </alternativeName>
    </domain>
    <domain>
        <recommendedName>
            <fullName evidence="14">5-amino-6-(5-phosphoribosylamino)uracil reductase</fullName>
            <ecNumber evidence="14">1.1.1.193</ecNumber>
        </recommendedName>
        <alternativeName>
            <fullName evidence="14">HTP reductase</fullName>
        </alternativeName>
    </domain>
</protein>
<evidence type="ECO:0000256" key="12">
    <source>
        <dbReference type="ARBA" id="ARBA00049861"/>
    </source>
</evidence>
<comment type="similarity">
    <text evidence="4 14">In the N-terminal section; belongs to the cytidine and deoxycytidylate deaminase family.</text>
</comment>
<dbReference type="GO" id="GO:0008703">
    <property type="term" value="F:5-amino-6-(5-phosphoribosylamino)uracil reductase activity"/>
    <property type="evidence" value="ECO:0007669"/>
    <property type="project" value="UniProtKB-EC"/>
</dbReference>
<name>A0ABY7WUV0_9LACO</name>
<dbReference type="SUPFAM" id="SSF53927">
    <property type="entry name" value="Cytidine deaminase-like"/>
    <property type="match status" value="1"/>
</dbReference>
<evidence type="ECO:0000313" key="17">
    <source>
        <dbReference type="Proteomes" id="UP001220377"/>
    </source>
</evidence>
<keyword evidence="17" id="KW-1185">Reference proteome</keyword>
<dbReference type="NCBIfam" id="TIGR00326">
    <property type="entry name" value="eubact_ribD"/>
    <property type="match status" value="1"/>
</dbReference>
<dbReference type="InterPro" id="IPR016193">
    <property type="entry name" value="Cytidine_deaminase-like"/>
</dbReference>
<dbReference type="Pfam" id="PF01872">
    <property type="entry name" value="RibD_C"/>
    <property type="match status" value="1"/>
</dbReference>
<evidence type="ECO:0000256" key="6">
    <source>
        <dbReference type="ARBA" id="ARBA00022619"/>
    </source>
</evidence>
<evidence type="ECO:0000256" key="1">
    <source>
        <dbReference type="ARBA" id="ARBA00002151"/>
    </source>
</evidence>
<dbReference type="GO" id="GO:0008835">
    <property type="term" value="F:diaminohydroxyphosphoribosylaminopyrimidine deaminase activity"/>
    <property type="evidence" value="ECO:0007669"/>
    <property type="project" value="UniProtKB-EC"/>
</dbReference>
<comment type="pathway">
    <text evidence="2 14">Cofactor biosynthesis; riboflavin biosynthesis; 5-amino-6-(D-ribitylamino)uracil from GTP: step 2/4.</text>
</comment>
<evidence type="ECO:0000256" key="2">
    <source>
        <dbReference type="ARBA" id="ARBA00004882"/>
    </source>
</evidence>
<keyword evidence="9 14" id="KW-0521">NADP</keyword>
<dbReference type="PROSITE" id="PS00903">
    <property type="entry name" value="CYT_DCMP_DEAMINASES_1"/>
    <property type="match status" value="1"/>
</dbReference>
<comment type="cofactor">
    <cofactor evidence="14">
        <name>Zn(2+)</name>
        <dbReference type="ChEBI" id="CHEBI:29105"/>
    </cofactor>
    <text evidence="14">Binds 1 zinc ion.</text>
</comment>
<keyword evidence="7 14" id="KW-0479">Metal-binding</keyword>
<dbReference type="Gene3D" id="3.40.140.10">
    <property type="entry name" value="Cytidine Deaminase, domain 2"/>
    <property type="match status" value="1"/>
</dbReference>
<gene>
    <name evidence="16" type="primary">ribD</name>
    <name evidence="16" type="ORF">PQ472_03200</name>
</gene>
<dbReference type="PROSITE" id="PS51747">
    <property type="entry name" value="CYT_DCMP_DEAMINASES_2"/>
    <property type="match status" value="1"/>
</dbReference>
<evidence type="ECO:0000259" key="15">
    <source>
        <dbReference type="PROSITE" id="PS51747"/>
    </source>
</evidence>
<evidence type="ECO:0000256" key="9">
    <source>
        <dbReference type="ARBA" id="ARBA00022857"/>
    </source>
</evidence>
<dbReference type="InterPro" id="IPR004794">
    <property type="entry name" value="Eubact_RibD"/>
</dbReference>
<dbReference type="Proteomes" id="UP001220377">
    <property type="component" value="Chromosome"/>
</dbReference>
<evidence type="ECO:0000256" key="4">
    <source>
        <dbReference type="ARBA" id="ARBA00005259"/>
    </source>
</evidence>
<evidence type="ECO:0000256" key="10">
    <source>
        <dbReference type="ARBA" id="ARBA00023002"/>
    </source>
</evidence>
<dbReference type="InterPro" id="IPR024072">
    <property type="entry name" value="DHFR-like_dom_sf"/>
</dbReference>
<keyword evidence="8 14" id="KW-0862">Zinc</keyword>
<dbReference type="PIRSF" id="PIRSF006769">
    <property type="entry name" value="RibD"/>
    <property type="match status" value="1"/>
</dbReference>
<comment type="function">
    <text evidence="1 14">Converts 2,5-diamino-6-(ribosylamino)-4(3h)-pyrimidinone 5'-phosphate into 5-amino-6-(ribosylamino)-2,4(1h,3h)-pyrimidinedione 5'-phosphate.</text>
</comment>
<dbReference type="InterPro" id="IPR016192">
    <property type="entry name" value="APOBEC/CMP_deaminase_Zn-bd"/>
</dbReference>
<dbReference type="InterPro" id="IPR002125">
    <property type="entry name" value="CMP_dCMP_dom"/>
</dbReference>
<dbReference type="Gene3D" id="3.40.430.10">
    <property type="entry name" value="Dihydrofolate Reductase, subunit A"/>
    <property type="match status" value="1"/>
</dbReference>
<evidence type="ECO:0000256" key="7">
    <source>
        <dbReference type="ARBA" id="ARBA00022723"/>
    </source>
</evidence>
<evidence type="ECO:0000256" key="8">
    <source>
        <dbReference type="ARBA" id="ARBA00022833"/>
    </source>
</evidence>
<evidence type="ECO:0000256" key="13">
    <source>
        <dbReference type="ARBA" id="ARBA00049886"/>
    </source>
</evidence>
<organism evidence="16 17">
    <name type="scientific">Lacticaseibacillus pabuli</name>
    <dbReference type="NCBI Taxonomy" id="3025672"/>
    <lineage>
        <taxon>Bacteria</taxon>
        <taxon>Bacillati</taxon>
        <taxon>Bacillota</taxon>
        <taxon>Bacilli</taxon>
        <taxon>Lactobacillales</taxon>
        <taxon>Lactobacillaceae</taxon>
        <taxon>Lacticaseibacillus</taxon>
    </lineage>
</organism>
<dbReference type="PANTHER" id="PTHR38011:SF7">
    <property type="entry name" value="2,5-DIAMINO-6-RIBOSYLAMINO-4(3H)-PYRIMIDINONE 5'-PHOSPHATE REDUCTASE"/>
    <property type="match status" value="1"/>
</dbReference>
<keyword evidence="11" id="KW-0511">Multifunctional enzyme</keyword>
<dbReference type="PANTHER" id="PTHR38011">
    <property type="entry name" value="DIHYDROFOLATE REDUCTASE FAMILY PROTEIN (AFU_ORTHOLOGUE AFUA_8G06820)"/>
    <property type="match status" value="1"/>
</dbReference>
<comment type="similarity">
    <text evidence="5 14">In the C-terminal section; belongs to the HTP reductase family.</text>
</comment>
<dbReference type="InterPro" id="IPR002734">
    <property type="entry name" value="RibDG_C"/>
</dbReference>
<evidence type="ECO:0000256" key="5">
    <source>
        <dbReference type="ARBA" id="ARBA00007417"/>
    </source>
</evidence>
<evidence type="ECO:0000313" key="16">
    <source>
        <dbReference type="EMBL" id="WDF83258.1"/>
    </source>
</evidence>
<dbReference type="RefSeq" id="WP_274261299.1">
    <property type="nucleotide sequence ID" value="NZ_CP117884.1"/>
</dbReference>
<feature type="domain" description="CMP/dCMP-type deaminase" evidence="15">
    <location>
        <begin position="1"/>
        <end position="124"/>
    </location>
</feature>
<comment type="catalytic activity">
    <reaction evidence="12 14">
        <text>5-amino-6-(5-phospho-D-ribitylamino)uracil + NADP(+) = 5-amino-6-(5-phospho-D-ribosylamino)uracil + NADPH + H(+)</text>
        <dbReference type="Rhea" id="RHEA:17845"/>
        <dbReference type="ChEBI" id="CHEBI:15378"/>
        <dbReference type="ChEBI" id="CHEBI:57783"/>
        <dbReference type="ChEBI" id="CHEBI:58349"/>
        <dbReference type="ChEBI" id="CHEBI:58421"/>
        <dbReference type="ChEBI" id="CHEBI:58453"/>
        <dbReference type="EC" id="1.1.1.193"/>
    </reaction>
</comment>
<dbReference type="CDD" id="cd01284">
    <property type="entry name" value="Riboflavin_deaminase-reductase"/>
    <property type="match status" value="1"/>
</dbReference>
<dbReference type="EC" id="3.5.4.26" evidence="14"/>
<dbReference type="Pfam" id="PF00383">
    <property type="entry name" value="dCMP_cyt_deam_1"/>
    <property type="match status" value="1"/>
</dbReference>
<evidence type="ECO:0000256" key="11">
    <source>
        <dbReference type="ARBA" id="ARBA00023268"/>
    </source>
</evidence>
<dbReference type="EMBL" id="CP117884">
    <property type="protein sequence ID" value="WDF83258.1"/>
    <property type="molecule type" value="Genomic_DNA"/>
</dbReference>